<keyword evidence="3" id="KW-1185">Reference proteome</keyword>
<dbReference type="PANTHER" id="PTHR47272:SF2">
    <property type="entry name" value="PIGGYBAC TRANSPOSABLE ELEMENT-DERIVED PROTEIN 3-LIKE"/>
    <property type="match status" value="1"/>
</dbReference>
<dbReference type="InterPro" id="IPR029526">
    <property type="entry name" value="PGBD"/>
</dbReference>
<evidence type="ECO:0000313" key="3">
    <source>
        <dbReference type="Proteomes" id="UP001152888"/>
    </source>
</evidence>
<evidence type="ECO:0000259" key="1">
    <source>
        <dbReference type="Pfam" id="PF13843"/>
    </source>
</evidence>
<feature type="domain" description="PiggyBac transposable element-derived protein" evidence="1">
    <location>
        <begin position="180"/>
        <end position="539"/>
    </location>
</feature>
<sequence length="660" mass="76258">MKPVSKYPVSEVPSPRLSIQYRKATADEEIESDYATPNICISLENSNSFIKWKAHNVPIFGNKRVLRPGEDDEKLEQILQLIANDDSDVEMSDDESEIENMDNLVQREDEINDEDLVSSSDEEGEDRIPLSVLREKLRTAKQTPNSSQRQFWRRNDTFTPPNFEGPSSECSAQLRDGWTAKSYFAIYLEDDMFQKVCDCTNARYVELKGVSLRLTLNEIKHFFGIICLMSCLKYPRIRMYWAKPTRVAAIADVMTRDRFFSIRSNLKVVIDGSISEEKRRYDKFWKVRPILEAVLQGCLQLPREKAVAVDEQMIPFTGTCQMKQFVRGKPNPAGLKNFVVAAPDGLVVDFELYQGKNTFPDDSVKRLGVGPSAVVRLGRTLFPGTHVYCDRYFTTIPLLEYLRQQKKYCTGTIMKSRVPAAAHLTSDKMMAKIGRGSSEQIVRQDGEIVVVQWYDLKSVLLASTRLGIQPSDECKRWSKKDSKYIQVARPDIVAKYNDCMGGIDLIDRMISYYRIQARSKKWTVRVIFHFFDLALANSWIFYRRDKKIFQTSTRKTQQYLDFKIEITTYLLKNESNIFQENIRGIGTRRNPEGNIIVDSPSAGTERKRKEHYPEIASDLRNSVRCKNDSCTKKTKFFCNRCNTFLCITGYRNCFIEFHNR</sequence>
<protein>
    <recommendedName>
        <fullName evidence="1">PiggyBac transposable element-derived protein domain-containing protein</fullName>
    </recommendedName>
</protein>
<comment type="caution">
    <text evidence="2">The sequence shown here is derived from an EMBL/GenBank/DDBJ whole genome shotgun (WGS) entry which is preliminary data.</text>
</comment>
<dbReference type="Proteomes" id="UP001152888">
    <property type="component" value="Unassembled WGS sequence"/>
</dbReference>
<evidence type="ECO:0000313" key="2">
    <source>
        <dbReference type="EMBL" id="CAH2013260.1"/>
    </source>
</evidence>
<name>A0A9P0MIM7_ACAOB</name>
<dbReference type="EMBL" id="CAKOFQ010008299">
    <property type="protein sequence ID" value="CAH2013260.1"/>
    <property type="molecule type" value="Genomic_DNA"/>
</dbReference>
<dbReference type="AlphaFoldDB" id="A0A9P0MIM7"/>
<organism evidence="2 3">
    <name type="scientific">Acanthoscelides obtectus</name>
    <name type="common">Bean weevil</name>
    <name type="synonym">Bruchus obtectus</name>
    <dbReference type="NCBI Taxonomy" id="200917"/>
    <lineage>
        <taxon>Eukaryota</taxon>
        <taxon>Metazoa</taxon>
        <taxon>Ecdysozoa</taxon>
        <taxon>Arthropoda</taxon>
        <taxon>Hexapoda</taxon>
        <taxon>Insecta</taxon>
        <taxon>Pterygota</taxon>
        <taxon>Neoptera</taxon>
        <taxon>Endopterygota</taxon>
        <taxon>Coleoptera</taxon>
        <taxon>Polyphaga</taxon>
        <taxon>Cucujiformia</taxon>
        <taxon>Chrysomeloidea</taxon>
        <taxon>Chrysomelidae</taxon>
        <taxon>Bruchinae</taxon>
        <taxon>Bruchini</taxon>
        <taxon>Acanthoscelides</taxon>
    </lineage>
</organism>
<dbReference type="PANTHER" id="PTHR47272">
    <property type="entry name" value="DDE_TNP_1_7 DOMAIN-CONTAINING PROTEIN"/>
    <property type="match status" value="1"/>
</dbReference>
<reference evidence="2" key="1">
    <citation type="submission" date="2022-03" db="EMBL/GenBank/DDBJ databases">
        <authorList>
            <person name="Sayadi A."/>
        </authorList>
    </citation>
    <scope>NUCLEOTIDE SEQUENCE</scope>
</reference>
<gene>
    <name evidence="2" type="ORF">ACAOBT_LOCUS33353</name>
</gene>
<dbReference type="OrthoDB" id="6767399at2759"/>
<dbReference type="Pfam" id="PF13843">
    <property type="entry name" value="DDE_Tnp_1_7"/>
    <property type="match status" value="1"/>
</dbReference>
<proteinExistence type="predicted"/>
<accession>A0A9P0MIM7</accession>